<dbReference type="GO" id="GO:0034715">
    <property type="term" value="C:pICln-Sm protein complex"/>
    <property type="evidence" value="ECO:0007669"/>
    <property type="project" value="TreeGrafter"/>
</dbReference>
<reference evidence="6" key="1">
    <citation type="submission" date="2022-11" db="EMBL/GenBank/DDBJ databases">
        <authorList>
            <person name="Petersen C."/>
        </authorList>
    </citation>
    <scope>NUCLEOTIDE SEQUENCE</scope>
    <source>
        <strain evidence="6">IBT 21917</strain>
    </source>
</reference>
<dbReference type="GO" id="GO:0005681">
    <property type="term" value="C:spliceosomal complex"/>
    <property type="evidence" value="ECO:0007669"/>
    <property type="project" value="TreeGrafter"/>
</dbReference>
<organism evidence="6 7">
    <name type="scientific">Penicillium capsulatum</name>
    <dbReference type="NCBI Taxonomy" id="69766"/>
    <lineage>
        <taxon>Eukaryota</taxon>
        <taxon>Fungi</taxon>
        <taxon>Dikarya</taxon>
        <taxon>Ascomycota</taxon>
        <taxon>Pezizomycotina</taxon>
        <taxon>Eurotiomycetes</taxon>
        <taxon>Eurotiomycetidae</taxon>
        <taxon>Eurotiales</taxon>
        <taxon>Aspergillaceae</taxon>
        <taxon>Penicillium</taxon>
    </lineage>
</organism>
<gene>
    <name evidence="6" type="ORF">N7492_000148</name>
</gene>
<comment type="subcellular location">
    <subcellularLocation>
        <location evidence="2">Cytoplasm</location>
    </subcellularLocation>
    <subcellularLocation>
        <location evidence="1">Nucleus</location>
    </subcellularLocation>
</comment>
<dbReference type="InterPro" id="IPR011993">
    <property type="entry name" value="PH-like_dom_sf"/>
</dbReference>
<evidence type="ECO:0000256" key="3">
    <source>
        <dbReference type="ARBA" id="ARBA00022490"/>
    </source>
</evidence>
<evidence type="ECO:0000256" key="1">
    <source>
        <dbReference type="ARBA" id="ARBA00004123"/>
    </source>
</evidence>
<evidence type="ECO:0000313" key="7">
    <source>
        <dbReference type="Proteomes" id="UP001146351"/>
    </source>
</evidence>
<reference evidence="6" key="2">
    <citation type="journal article" date="2023" name="IMA Fungus">
        <title>Comparative genomic study of the Penicillium genus elucidates a diverse pangenome and 15 lateral gene transfer events.</title>
        <authorList>
            <person name="Petersen C."/>
            <person name="Sorensen T."/>
            <person name="Nielsen M.R."/>
            <person name="Sondergaard T.E."/>
            <person name="Sorensen J.L."/>
            <person name="Fitzpatrick D.A."/>
            <person name="Frisvad J.C."/>
            <person name="Nielsen K.L."/>
        </authorList>
    </citation>
    <scope>NUCLEOTIDE SEQUENCE</scope>
    <source>
        <strain evidence="6">IBT 21917</strain>
    </source>
</reference>
<keyword evidence="4" id="KW-0539">Nucleus</keyword>
<evidence type="ECO:0000256" key="5">
    <source>
        <dbReference type="SAM" id="MobiDB-lite"/>
    </source>
</evidence>
<dbReference type="InterPro" id="IPR039924">
    <property type="entry name" value="ICln/Lot5/Saf5"/>
</dbReference>
<dbReference type="PANTHER" id="PTHR21399">
    <property type="entry name" value="CHLORIDE CONDUCTANCE REGULATORY PROTEIN ICLN"/>
    <property type="match status" value="1"/>
</dbReference>
<keyword evidence="7" id="KW-1185">Reference proteome</keyword>
<feature type="region of interest" description="Disordered" evidence="5">
    <location>
        <begin position="247"/>
        <end position="293"/>
    </location>
</feature>
<keyword evidence="3" id="KW-0963">Cytoplasm</keyword>
<dbReference type="GO" id="GO:0045292">
    <property type="term" value="P:mRNA cis splicing, via spliceosome"/>
    <property type="evidence" value="ECO:0007669"/>
    <property type="project" value="TreeGrafter"/>
</dbReference>
<evidence type="ECO:0008006" key="8">
    <source>
        <dbReference type="Google" id="ProtNLM"/>
    </source>
</evidence>
<dbReference type="PANTHER" id="PTHR21399:SF0">
    <property type="entry name" value="METHYLOSOME SUBUNIT PICLN"/>
    <property type="match status" value="1"/>
</dbReference>
<name>A0A9W9IRA8_9EURO</name>
<dbReference type="GO" id="GO:0000387">
    <property type="term" value="P:spliceosomal snRNP assembly"/>
    <property type="evidence" value="ECO:0007669"/>
    <property type="project" value="TreeGrafter"/>
</dbReference>
<dbReference type="Proteomes" id="UP001146351">
    <property type="component" value="Unassembled WGS sequence"/>
</dbReference>
<dbReference type="EMBL" id="JAPQKO010000001">
    <property type="protein sequence ID" value="KAJ5182532.1"/>
    <property type="molecule type" value="Genomic_DNA"/>
</dbReference>
<dbReference type="OrthoDB" id="19714at2759"/>
<evidence type="ECO:0000256" key="2">
    <source>
        <dbReference type="ARBA" id="ARBA00004496"/>
    </source>
</evidence>
<sequence length="293" mass="31216">MEALQIAPETSAFIPLSEHQSRTPSSFHTGPAILHYHSQKCKIVILERDLVATPTLNALRGESAATGGESDTDEEKEIAIENVDTWVTSDKFLLYSPTHSAGLSIPYPSISLHAIQRLRLPGTESEVQGLYMQIATPDAPAEDDEEQCITLTVVPPTEPATESAAQDAGEAETPTQALYGAVSACSNLHPDPADSDDEDAGKFFGEDGIMAGNADGGLPEPVDGSSGWITAENIGDFMDENGNYIGPGSGMEIEGYDEDEEPLGPGAGTVHARENGVEQGEDESDETKWRRTD</sequence>
<evidence type="ECO:0000313" key="6">
    <source>
        <dbReference type="EMBL" id="KAJ5182532.1"/>
    </source>
</evidence>
<accession>A0A9W9IRA8</accession>
<dbReference type="Gene3D" id="2.30.29.30">
    <property type="entry name" value="Pleckstrin-homology domain (PH domain)/Phosphotyrosine-binding domain (PTB)"/>
    <property type="match status" value="1"/>
</dbReference>
<protein>
    <recommendedName>
        <fullName evidence="8">Regulator of volume decrease after cellular swelling-domain-containing protein</fullName>
    </recommendedName>
</protein>
<evidence type="ECO:0000256" key="4">
    <source>
        <dbReference type="ARBA" id="ARBA00023242"/>
    </source>
</evidence>
<dbReference type="GO" id="GO:0005829">
    <property type="term" value="C:cytosol"/>
    <property type="evidence" value="ECO:0007669"/>
    <property type="project" value="TreeGrafter"/>
</dbReference>
<proteinExistence type="predicted"/>
<dbReference type="AlphaFoldDB" id="A0A9W9IRA8"/>
<comment type="caution">
    <text evidence="6">The sequence shown here is derived from an EMBL/GenBank/DDBJ whole genome shotgun (WGS) entry which is preliminary data.</text>
</comment>
<dbReference type="Pfam" id="PF03517">
    <property type="entry name" value="Voldacs"/>
    <property type="match status" value="1"/>
</dbReference>